<name>A0AAJ0C9D7_9PEZI</name>
<dbReference type="Proteomes" id="UP001244011">
    <property type="component" value="Unassembled WGS sequence"/>
</dbReference>
<keyword evidence="1" id="KW-0472">Membrane</keyword>
<evidence type="ECO:0000313" key="2">
    <source>
        <dbReference type="EMBL" id="KAK1772584.1"/>
    </source>
</evidence>
<evidence type="ECO:0000313" key="3">
    <source>
        <dbReference type="Proteomes" id="UP001244011"/>
    </source>
</evidence>
<keyword evidence="3" id="KW-1185">Reference proteome</keyword>
<feature type="transmembrane region" description="Helical" evidence="1">
    <location>
        <begin position="66"/>
        <end position="88"/>
    </location>
</feature>
<dbReference type="EMBL" id="MU838997">
    <property type="protein sequence ID" value="KAK1772584.1"/>
    <property type="molecule type" value="Genomic_DNA"/>
</dbReference>
<reference evidence="2" key="1">
    <citation type="submission" date="2023-06" db="EMBL/GenBank/DDBJ databases">
        <title>Genome-scale phylogeny and comparative genomics of the fungal order Sordariales.</title>
        <authorList>
            <consortium name="Lawrence Berkeley National Laboratory"/>
            <person name="Hensen N."/>
            <person name="Bonometti L."/>
            <person name="Westerberg I."/>
            <person name="Brannstrom I.O."/>
            <person name="Guillou S."/>
            <person name="Cros-Aarteil S."/>
            <person name="Calhoun S."/>
            <person name="Haridas S."/>
            <person name="Kuo A."/>
            <person name="Mondo S."/>
            <person name="Pangilinan J."/>
            <person name="Riley R."/>
            <person name="Labutti K."/>
            <person name="Andreopoulos B."/>
            <person name="Lipzen A."/>
            <person name="Chen C."/>
            <person name="Yanf M."/>
            <person name="Daum C."/>
            <person name="Ng V."/>
            <person name="Clum A."/>
            <person name="Steindorff A."/>
            <person name="Ohm R."/>
            <person name="Martin F."/>
            <person name="Silar P."/>
            <person name="Natvig D."/>
            <person name="Lalanne C."/>
            <person name="Gautier V."/>
            <person name="Ament-Velasquez S.L."/>
            <person name="Kruys A."/>
            <person name="Hutchinson M.I."/>
            <person name="Powell A.J."/>
            <person name="Barry K."/>
            <person name="Miller A.N."/>
            <person name="Grigoriev I.V."/>
            <person name="Debuchy R."/>
            <person name="Gladieux P."/>
            <person name="Thoren M.H."/>
            <person name="Johannesson H."/>
        </authorList>
    </citation>
    <scope>NUCLEOTIDE SEQUENCE</scope>
    <source>
        <strain evidence="2">8032-3</strain>
    </source>
</reference>
<proteinExistence type="predicted"/>
<comment type="caution">
    <text evidence="2">The sequence shown here is derived from an EMBL/GenBank/DDBJ whole genome shotgun (WGS) entry which is preliminary data.</text>
</comment>
<keyword evidence="1" id="KW-0812">Transmembrane</keyword>
<keyword evidence="1" id="KW-1133">Transmembrane helix</keyword>
<dbReference type="GeneID" id="85305611"/>
<accession>A0AAJ0C9D7</accession>
<protein>
    <submittedName>
        <fullName evidence="2">Uncharacterized protein</fullName>
    </submittedName>
</protein>
<evidence type="ECO:0000256" key="1">
    <source>
        <dbReference type="SAM" id="Phobius"/>
    </source>
</evidence>
<gene>
    <name evidence="2" type="ORF">QBC33DRAFT_17949</name>
</gene>
<dbReference type="AlphaFoldDB" id="A0AAJ0C9D7"/>
<dbReference type="RefSeq" id="XP_060288797.1">
    <property type="nucleotide sequence ID" value="XM_060422424.1"/>
</dbReference>
<sequence length="106" mass="11706">MEMPEICAYCREMAGSIMGQSARQRANTSLTGLWEPNAPWNKYVSRGSSFEGSISMKSPKESYRRAASIVSFVVLPFPFSSLFILVAAAERPMKTAKMGSATRDIM</sequence>
<organism evidence="2 3">
    <name type="scientific">Phialemonium atrogriseum</name>
    <dbReference type="NCBI Taxonomy" id="1093897"/>
    <lineage>
        <taxon>Eukaryota</taxon>
        <taxon>Fungi</taxon>
        <taxon>Dikarya</taxon>
        <taxon>Ascomycota</taxon>
        <taxon>Pezizomycotina</taxon>
        <taxon>Sordariomycetes</taxon>
        <taxon>Sordariomycetidae</taxon>
        <taxon>Cephalothecales</taxon>
        <taxon>Cephalothecaceae</taxon>
        <taxon>Phialemonium</taxon>
    </lineage>
</organism>